<keyword evidence="3" id="KW-1185">Reference proteome</keyword>
<keyword evidence="1" id="KW-1133">Transmembrane helix</keyword>
<protein>
    <submittedName>
        <fullName evidence="2">Ly involved in polysaccharide synthesis</fullName>
    </submittedName>
</protein>
<feature type="transmembrane region" description="Helical" evidence="1">
    <location>
        <begin position="87"/>
        <end position="106"/>
    </location>
</feature>
<reference evidence="2 3" key="1">
    <citation type="submission" date="2017-02" db="EMBL/GenBank/DDBJ databases">
        <authorList>
            <person name="Peterson S.W."/>
        </authorList>
    </citation>
    <scope>NUCLEOTIDE SEQUENCE [LARGE SCALE GENOMIC DNA]</scope>
    <source>
        <strain evidence="2 3">LSP_Lj1</strain>
    </source>
</reference>
<gene>
    <name evidence="2" type="ORF">FM114_02330</name>
</gene>
<dbReference type="PANTHER" id="PTHR37422:SF13">
    <property type="entry name" value="LIPOPOLYSACCHARIDE BIOSYNTHESIS PROTEIN PA4999-RELATED"/>
    <property type="match status" value="1"/>
</dbReference>
<proteinExistence type="predicted"/>
<feature type="transmembrane region" description="Helical" evidence="1">
    <location>
        <begin position="252"/>
        <end position="271"/>
    </location>
</feature>
<organism evidence="2 3">
    <name type="scientific">Luteococcus japonicus LSP_Lj1</name>
    <dbReference type="NCBI Taxonomy" id="1255658"/>
    <lineage>
        <taxon>Bacteria</taxon>
        <taxon>Bacillati</taxon>
        <taxon>Actinomycetota</taxon>
        <taxon>Actinomycetes</taxon>
        <taxon>Propionibacteriales</taxon>
        <taxon>Propionibacteriaceae</taxon>
        <taxon>Luteococcus</taxon>
    </lineage>
</organism>
<keyword evidence="1" id="KW-0472">Membrane</keyword>
<dbReference type="STRING" id="1255658.FM114_02330"/>
<feature type="transmembrane region" description="Helical" evidence="1">
    <location>
        <begin position="126"/>
        <end position="147"/>
    </location>
</feature>
<dbReference type="RefSeq" id="WP_094763590.1">
    <property type="nucleotide sequence ID" value="NZ_FUKQ01000010.1"/>
</dbReference>
<dbReference type="InterPro" id="IPR051533">
    <property type="entry name" value="WaaL-like"/>
</dbReference>
<feature type="transmembrane region" description="Helical" evidence="1">
    <location>
        <begin position="197"/>
        <end position="216"/>
    </location>
</feature>
<dbReference type="AlphaFoldDB" id="A0A1R4IKF7"/>
<keyword evidence="1" id="KW-0812">Transmembrane</keyword>
<feature type="transmembrane region" description="Helical" evidence="1">
    <location>
        <begin position="384"/>
        <end position="402"/>
    </location>
</feature>
<evidence type="ECO:0000256" key="1">
    <source>
        <dbReference type="SAM" id="Phobius"/>
    </source>
</evidence>
<feature type="transmembrane region" description="Helical" evidence="1">
    <location>
        <begin position="61"/>
        <end position="81"/>
    </location>
</feature>
<name>A0A1R4IKF7_9ACTN</name>
<sequence>MQLSTHSPDETLAGRDLSMLLAVSAFMITARVPMGFVLLALGPMVLIVIRGLRRHTGLELAPLRALVGSMLACGLLGGLVHGQLASTGSSLAVAITVALVAAGALFTGTPRRGAERLLDGSMAGLLFHWAVSMGEAITGFKLLPIMYPGANTIQHVTTHRFFVTSLYPNYNDYSVSMTLLVCLVLAQMLFRTRVHPLLKLGRLVVLLTAIFEVAYMGSRGCLAAMVVVALVLLVQSIRAVRPGAIGVRIVTLALLMAVAVVIGVVSSPWLADNSAAQRGVIAGRIRDLLVANPLAALVGHGSYAGYQAAADAAYPNALMDPHNLLLEIIVVFGIPTLLAYLACWWTVVRHDVLGRDGLRDWRSVALGTIVAVYPLIGVVTSSTLRYYLAWLFLVVALGRRAALRREERRSSEEERTTGRRSSY</sequence>
<feature type="transmembrane region" description="Helical" evidence="1">
    <location>
        <begin position="324"/>
        <end position="348"/>
    </location>
</feature>
<accession>A0A1R4IKF7</accession>
<dbReference type="EMBL" id="FUKQ01000010">
    <property type="protein sequence ID" value="SJN20382.1"/>
    <property type="molecule type" value="Genomic_DNA"/>
</dbReference>
<feature type="transmembrane region" description="Helical" evidence="1">
    <location>
        <begin position="20"/>
        <end position="49"/>
    </location>
</feature>
<dbReference type="Proteomes" id="UP000188342">
    <property type="component" value="Unassembled WGS sequence"/>
</dbReference>
<feature type="transmembrane region" description="Helical" evidence="1">
    <location>
        <begin position="360"/>
        <end position="378"/>
    </location>
</feature>
<dbReference type="PANTHER" id="PTHR37422">
    <property type="entry name" value="TEICHURONIC ACID BIOSYNTHESIS PROTEIN TUAE"/>
    <property type="match status" value="1"/>
</dbReference>
<feature type="transmembrane region" description="Helical" evidence="1">
    <location>
        <begin position="173"/>
        <end position="190"/>
    </location>
</feature>
<evidence type="ECO:0000313" key="2">
    <source>
        <dbReference type="EMBL" id="SJN20382.1"/>
    </source>
</evidence>
<evidence type="ECO:0000313" key="3">
    <source>
        <dbReference type="Proteomes" id="UP000188342"/>
    </source>
</evidence>